<evidence type="ECO:0000256" key="1">
    <source>
        <dbReference type="ARBA" id="ARBA00004613"/>
    </source>
</evidence>
<dbReference type="InterPro" id="IPR003343">
    <property type="entry name" value="Big_2"/>
</dbReference>
<feature type="domain" description="SLH" evidence="5">
    <location>
        <begin position="1602"/>
        <end position="1665"/>
    </location>
</feature>
<dbReference type="Pfam" id="PF24517">
    <property type="entry name" value="CBM96"/>
    <property type="match status" value="1"/>
</dbReference>
<keyword evidence="2" id="KW-0964">Secreted</keyword>
<feature type="domain" description="SLH" evidence="5">
    <location>
        <begin position="1543"/>
        <end position="1601"/>
    </location>
</feature>
<name>A0ABY4RJ56_9BACL</name>
<evidence type="ECO:0000256" key="2">
    <source>
        <dbReference type="ARBA" id="ARBA00022525"/>
    </source>
</evidence>
<dbReference type="CDD" id="cd00063">
    <property type="entry name" value="FN3"/>
    <property type="match status" value="1"/>
</dbReference>
<reference evidence="6" key="2">
    <citation type="journal article" date="2021" name="J Anim Sci Technol">
        <title>Complete genome sequence of Paenibacillus konkukensis sp. nov. SK3146 as a potential probiotic strain.</title>
        <authorList>
            <person name="Jung H.I."/>
            <person name="Park S."/>
            <person name="Niu K.M."/>
            <person name="Lee S.W."/>
            <person name="Kothari D."/>
            <person name="Yi K.J."/>
            <person name="Kim S.K."/>
        </authorList>
    </citation>
    <scope>NUCLEOTIDE SEQUENCE</scope>
    <source>
        <strain evidence="6">SK3146</strain>
    </source>
</reference>
<dbReference type="InterPro" id="IPR054604">
    <property type="entry name" value="SbsC_Big-like"/>
</dbReference>
<dbReference type="InterPro" id="IPR013783">
    <property type="entry name" value="Ig-like_fold"/>
</dbReference>
<dbReference type="Pfam" id="PF13385">
    <property type="entry name" value="Laminin_G_3"/>
    <property type="match status" value="2"/>
</dbReference>
<dbReference type="Gene3D" id="2.60.40.1080">
    <property type="match status" value="5"/>
</dbReference>
<dbReference type="Pfam" id="PF00395">
    <property type="entry name" value="SLH"/>
    <property type="match status" value="3"/>
</dbReference>
<dbReference type="Pfam" id="PF02368">
    <property type="entry name" value="Big_2"/>
    <property type="match status" value="1"/>
</dbReference>
<dbReference type="InterPro" id="IPR001119">
    <property type="entry name" value="SLH_dom"/>
</dbReference>
<proteinExistence type="predicted"/>
<evidence type="ECO:0000256" key="4">
    <source>
        <dbReference type="SAM" id="MobiDB-lite"/>
    </source>
</evidence>
<dbReference type="Gene3D" id="2.60.120.200">
    <property type="match status" value="2"/>
</dbReference>
<dbReference type="SMART" id="SM00635">
    <property type="entry name" value="BID_2"/>
    <property type="match status" value="5"/>
</dbReference>
<dbReference type="InterPro" id="IPR013320">
    <property type="entry name" value="ConA-like_dom_sf"/>
</dbReference>
<evidence type="ECO:0000313" key="6">
    <source>
        <dbReference type="EMBL" id="UQZ82467.1"/>
    </source>
</evidence>
<dbReference type="EMBL" id="CP027059">
    <property type="protein sequence ID" value="UQZ82467.1"/>
    <property type="molecule type" value="Genomic_DNA"/>
</dbReference>
<dbReference type="Pfam" id="PF22359">
    <property type="entry name" value="Big-like"/>
    <property type="match status" value="1"/>
</dbReference>
<dbReference type="InterPro" id="IPR055372">
    <property type="entry name" value="CBM96"/>
</dbReference>
<feature type="compositionally biased region" description="Gly residues" evidence="4">
    <location>
        <begin position="1331"/>
        <end position="1347"/>
    </location>
</feature>
<evidence type="ECO:0000313" key="7">
    <source>
        <dbReference type="Proteomes" id="UP001057134"/>
    </source>
</evidence>
<feature type="domain" description="SLH" evidence="5">
    <location>
        <begin position="1667"/>
        <end position="1722"/>
    </location>
</feature>
<dbReference type="RefSeq" id="WP_249864603.1">
    <property type="nucleotide sequence ID" value="NZ_CP027059.1"/>
</dbReference>
<dbReference type="NCBIfam" id="NF033679">
    <property type="entry name" value="DNRLRE_dom"/>
    <property type="match status" value="1"/>
</dbReference>
<dbReference type="PROSITE" id="PS51272">
    <property type="entry name" value="SLH"/>
    <property type="match status" value="3"/>
</dbReference>
<dbReference type="InterPro" id="IPR003961">
    <property type="entry name" value="FN3_dom"/>
</dbReference>
<dbReference type="EC" id="3.2.1.8" evidence="6"/>
<dbReference type="InterPro" id="IPR008964">
    <property type="entry name" value="Invasin/intimin_cell_adhesion"/>
</dbReference>
<comment type="subcellular location">
    <subcellularLocation>
        <location evidence="1">Secreted</location>
    </subcellularLocation>
</comment>
<dbReference type="SUPFAM" id="SSF49373">
    <property type="entry name" value="Invasin/intimin cell-adhesion fragments"/>
    <property type="match status" value="3"/>
</dbReference>
<dbReference type="SUPFAM" id="SSF49899">
    <property type="entry name" value="Concanavalin A-like lectins/glucanases"/>
    <property type="match status" value="2"/>
</dbReference>
<gene>
    <name evidence="6" type="primary">xynA1_4</name>
    <name evidence="6" type="ORF">SK3146_01624</name>
</gene>
<evidence type="ECO:0000256" key="3">
    <source>
        <dbReference type="ARBA" id="ARBA00022729"/>
    </source>
</evidence>
<reference evidence="6" key="1">
    <citation type="submission" date="2018-02" db="EMBL/GenBank/DDBJ databases">
        <authorList>
            <person name="Kim S.-K."/>
            <person name="Jung H.-I."/>
            <person name="Lee S.-W."/>
        </authorList>
    </citation>
    <scope>NUCLEOTIDE SEQUENCE</scope>
    <source>
        <strain evidence="6">SK3146</strain>
    </source>
</reference>
<evidence type="ECO:0000259" key="5">
    <source>
        <dbReference type="PROSITE" id="PS51272"/>
    </source>
</evidence>
<keyword evidence="7" id="KW-1185">Reference proteome</keyword>
<keyword evidence="3" id="KW-0732">Signal</keyword>
<dbReference type="Gene3D" id="2.60.40.10">
    <property type="entry name" value="Immunoglobulins"/>
    <property type="match status" value="2"/>
</dbReference>
<dbReference type="Proteomes" id="UP001057134">
    <property type="component" value="Chromosome"/>
</dbReference>
<sequence length="1722" mass="183645">MPRIKMTLFASIFCFAAVFLLFIYGDDRMPSAYAVSTDTDLFDKQILYLPFESNALDASGNRNNGTVKNALTYTAGTIGDQAIDTTQGGYVNIPDYNNSSSKFRFGAAQDFTVSFWMKADSSVIGTADATIISNKDWSGGGNQGWEIGVYNHYLTWNYKGANLARMDLHKSSLNNSSPIQLIVDDNQWHHIVVSHNRTGNAAFYMDNVLKKTISIAGAGTIDPATILNLNIGVDGKQNIPFKGQLDDFRIFAKALNNDEVQLLYNIKSTLNHNDAPSWPANSSLTGAPVDPNGYQLTWPSATVNAAGDSAGVTQYMIYKNNNLLASVDGSTNTYTAYGFATGESAVFRVEAMDRLGNLTSNGPSISYRVPGIGLNFEQANLTVGETVALEASADTPNASLHWTIDNPSIGRIEPDGNKAVITGLAAGTASVTVTGGGVTATCKITVTAPSVPDDSGKIFAYATDDTFVQGNPGTGNYGSQSIINIKNSTSVDNYLRYGFLKYNLSGIKREDADDIESVKLKLYGAIADSRASDATLQDITAFGISDDSWKEGTVTYNNMPAMGDSIQTISFNNKLQWREYDITSYAKARLSANKLVSVALKEAGSDYTVNVYSKENTAGSYASYLEVTTKLKRPVDTLWPNGTQIDVQRKADGGVLLSWPEAVDVLGVDKYRISIDGQVIATVPANDRQFSLKALRPGSSYTVNIEAGVTTGRWAAPILATTYLVPGNIMAGADEQADLLDYRFEQSASEDSGPGHHDGLSIGSAGVSYNPIFGKNVLSLDGSGSYVQVPHQSALSPEYMSIVTSFSLEDLYSAQTIVAKNNQSDYALQYNPITRKLEAWFYVWDMLGGAGSYVIVESTPALEANKIYHAVATYDGLTAKLYLNGAEAGSQSRAGAIGGSAKADLGIGASIDYSGRASGYLKGKIGFVQLYSKVFAAADVLTLYNAYLTGSHPEDVAALRWDIPAEWTVGQAGQAVVKKKTAGGAESELEQGVIYTSLNPAVASISGSGLITPLSKGTAKLTAQYGMYTADVTITVKEPAAQYIALDGPVEMKAGTTSALLTKVFYKEGANEILTSGVAYSSDQPETAAVDNQGVVHAVAPGEAVLHAAWNGLQADWLIRVMPDKPAVDPDQPQMESLLFKGPSVLLVGETANTVVRAVYNDQSSIVLSRDVLCSSDNTDIATIDSVTGAVYGAKTGVVTFKASYQGFNAQFSTVVKTQKDPELPTEPVKQLQSLRLTGTRSVNVGEQAVYALEAVYNDDTALSVTESAQWTVADSSLLRLDGPGKLTGLMQGNTVLTATYENLKAQLTIIVQAEQGADPGDSGDDDSSGSSGGSGSGSHGSGGGGSDSSTSGTNVSNGIMELSEADVQQALSGASISLGTDVSKVTLPVNAGELLGNQLLHLEQKGLILHVPGKLLQTAPIDGVDDKNQARIAISLPIVSGPLGDALIGRAEAFSNAKLNPISPVYDVKIAVESADGQDRPIAHWNEPVQVIFLVPANADQQLLGVYQLFADGSMKYIGGNWTDAGIQAELREGGKYAVLEYRQIYNDVPSAHWAFRSIQIMSAMHKAEGSDNHYFYPDQAITRAEFVALLVKSLNLPLESMNSFHDVPTAAWYSNYIGGAAASGLVEGKDGNHFDPEATISREEMAVLLVRAYERAGGKQEHDRDFKFADADRFAPWSQASVNRSAQLGLMEGREDGMFCPNDRATRAEAVQVMLRLLNS</sequence>
<protein>
    <submittedName>
        <fullName evidence="6">Endo-1,4-beta-xylanase A</fullName>
        <ecNumber evidence="6">3.2.1.8</ecNumber>
    </submittedName>
</protein>
<feature type="region of interest" description="Disordered" evidence="4">
    <location>
        <begin position="1317"/>
        <end position="1357"/>
    </location>
</feature>
<accession>A0ABY4RJ56</accession>
<keyword evidence="6" id="KW-0378">Hydrolase</keyword>
<keyword evidence="6" id="KW-0326">Glycosidase</keyword>
<dbReference type="GO" id="GO:0031176">
    <property type="term" value="F:endo-1,4-beta-xylanase activity"/>
    <property type="evidence" value="ECO:0007669"/>
    <property type="project" value="UniProtKB-EC"/>
</dbReference>
<organism evidence="6 7">
    <name type="scientific">Paenibacillus konkukensis</name>
    <dbReference type="NCBI Taxonomy" id="2020716"/>
    <lineage>
        <taxon>Bacteria</taxon>
        <taxon>Bacillati</taxon>
        <taxon>Bacillota</taxon>
        <taxon>Bacilli</taxon>
        <taxon>Bacillales</taxon>
        <taxon>Paenibacillaceae</taxon>
        <taxon>Paenibacillus</taxon>
    </lineage>
</organism>